<reference evidence="1" key="1">
    <citation type="submission" date="2022-07" db="EMBL/GenBank/DDBJ databases">
        <title>Genome analysis of Parmales, a sister group of diatoms, reveals the evolutionary specialization of diatoms from phago-mixotrophs to photoautotrophs.</title>
        <authorList>
            <person name="Ban H."/>
            <person name="Sato S."/>
            <person name="Yoshikawa S."/>
            <person name="Kazumasa Y."/>
            <person name="Nakamura Y."/>
            <person name="Ichinomiya M."/>
            <person name="Saitoh K."/>
            <person name="Sato N."/>
            <person name="Blanc-Mathieu R."/>
            <person name="Endo H."/>
            <person name="Kuwata A."/>
            <person name="Ogata H."/>
        </authorList>
    </citation>
    <scope>NUCLEOTIDE SEQUENCE</scope>
</reference>
<comment type="caution">
    <text evidence="1">The sequence shown here is derived from an EMBL/GenBank/DDBJ whole genome shotgun (WGS) entry which is preliminary data.</text>
</comment>
<dbReference type="Proteomes" id="UP001165082">
    <property type="component" value="Unassembled WGS sequence"/>
</dbReference>
<accession>A0A9W7A196</accession>
<evidence type="ECO:0000313" key="1">
    <source>
        <dbReference type="EMBL" id="GMH62221.1"/>
    </source>
</evidence>
<proteinExistence type="predicted"/>
<evidence type="ECO:0000313" key="2">
    <source>
        <dbReference type="Proteomes" id="UP001165082"/>
    </source>
</evidence>
<sequence length="184" mass="21061">MRHGSGGEMYGGETYMKSAASGTSKSKSMLYKEINEAGETGKVSYGSSVDKEDNTCWNPQSLAIQKSIDFWGADLNVCKNKFKPFTVCVETETSTVVSGGSSDRKAKTETKLKRVQAERMFGCHHHHEFRKAVIKDHGLRKGWYDFGIWSIEKACRRAKDVWEEYYDRHQYYHHHDDDDDETSV</sequence>
<dbReference type="EMBL" id="BRXZ01001095">
    <property type="protein sequence ID" value="GMH62221.1"/>
    <property type="molecule type" value="Genomic_DNA"/>
</dbReference>
<organism evidence="1 2">
    <name type="scientific">Triparma retinervis</name>
    <dbReference type="NCBI Taxonomy" id="2557542"/>
    <lineage>
        <taxon>Eukaryota</taxon>
        <taxon>Sar</taxon>
        <taxon>Stramenopiles</taxon>
        <taxon>Ochrophyta</taxon>
        <taxon>Bolidophyceae</taxon>
        <taxon>Parmales</taxon>
        <taxon>Triparmaceae</taxon>
        <taxon>Triparma</taxon>
    </lineage>
</organism>
<name>A0A9W7A196_9STRA</name>
<protein>
    <submittedName>
        <fullName evidence="1">Uncharacterized protein</fullName>
    </submittedName>
</protein>
<dbReference type="AlphaFoldDB" id="A0A9W7A196"/>
<gene>
    <name evidence="1" type="ORF">TrRE_jg5069</name>
</gene>
<dbReference type="OrthoDB" id="42414at2759"/>
<keyword evidence="2" id="KW-1185">Reference proteome</keyword>